<sequence length="78" mass="9169">MATRRVIQPPHNLVGIGLDRYCLHRQPNIKFFQPLSNQSRIYLNQSTQFPAPNPHKEAKKQKFRPLKSKLTNFKTQIL</sequence>
<organism evidence="1 2">
    <name type="scientific">Nostoc linckia z7</name>
    <dbReference type="NCBI Taxonomy" id="1628745"/>
    <lineage>
        <taxon>Bacteria</taxon>
        <taxon>Bacillati</taxon>
        <taxon>Cyanobacteriota</taxon>
        <taxon>Cyanophyceae</taxon>
        <taxon>Nostocales</taxon>
        <taxon>Nostocaceae</taxon>
        <taxon>Nostoc</taxon>
    </lineage>
</organism>
<proteinExistence type="predicted"/>
<reference evidence="1 2" key="1">
    <citation type="submission" date="2015-02" db="EMBL/GenBank/DDBJ databases">
        <title>Nostoc linckia genome annotation.</title>
        <authorList>
            <person name="Zhou Z."/>
        </authorList>
    </citation>
    <scope>NUCLEOTIDE SEQUENCE [LARGE SCALE GENOMIC DNA]</scope>
    <source>
        <strain evidence="2">z7</strain>
    </source>
</reference>
<comment type="caution">
    <text evidence="1">The sequence shown here is derived from an EMBL/GenBank/DDBJ whole genome shotgun (WGS) entry which is preliminary data.</text>
</comment>
<name>A0ABX4KHW1_NOSLI</name>
<keyword evidence="2" id="KW-1185">Reference proteome</keyword>
<evidence type="ECO:0000313" key="2">
    <source>
        <dbReference type="Proteomes" id="UP000222523"/>
    </source>
</evidence>
<dbReference type="EMBL" id="LAHC01000089">
    <property type="protein sequence ID" value="PHJ92853.1"/>
    <property type="molecule type" value="Genomic_DNA"/>
</dbReference>
<evidence type="ECO:0000313" key="1">
    <source>
        <dbReference type="EMBL" id="PHJ92853.1"/>
    </source>
</evidence>
<accession>A0ABX4KHW1</accession>
<feature type="non-terminal residue" evidence="1">
    <location>
        <position position="78"/>
    </location>
</feature>
<dbReference type="Proteomes" id="UP000222523">
    <property type="component" value="Unassembled WGS sequence"/>
</dbReference>
<protein>
    <submittedName>
        <fullName evidence="1">Uncharacterized protein</fullName>
    </submittedName>
</protein>
<gene>
    <name evidence="1" type="ORF">VF04_27780</name>
</gene>
<dbReference type="RefSeq" id="WP_218964371.1">
    <property type="nucleotide sequence ID" value="NZ_LAHC01000089.1"/>
</dbReference>